<dbReference type="Proteomes" id="UP001293254">
    <property type="component" value="Unassembled WGS sequence"/>
</dbReference>
<reference evidence="2" key="2">
    <citation type="journal article" date="2024" name="Plant">
        <title>Genomic evolution and insights into agronomic trait innovations of Sesamum species.</title>
        <authorList>
            <person name="Miao H."/>
            <person name="Wang L."/>
            <person name="Qu L."/>
            <person name="Liu H."/>
            <person name="Sun Y."/>
            <person name="Le M."/>
            <person name="Wang Q."/>
            <person name="Wei S."/>
            <person name="Zheng Y."/>
            <person name="Lin W."/>
            <person name="Duan Y."/>
            <person name="Cao H."/>
            <person name="Xiong S."/>
            <person name="Wang X."/>
            <person name="Wei L."/>
            <person name="Li C."/>
            <person name="Ma Q."/>
            <person name="Ju M."/>
            <person name="Zhao R."/>
            <person name="Li G."/>
            <person name="Mu C."/>
            <person name="Tian Q."/>
            <person name="Mei H."/>
            <person name="Zhang T."/>
            <person name="Gao T."/>
            <person name="Zhang H."/>
        </authorList>
    </citation>
    <scope>NUCLEOTIDE SEQUENCE</scope>
    <source>
        <strain evidence="2">3651</strain>
    </source>
</reference>
<dbReference type="AlphaFoldDB" id="A0AAE1XRJ6"/>
<gene>
    <name evidence="2" type="ORF">Salat_2497900</name>
</gene>
<proteinExistence type="predicted"/>
<dbReference type="EMBL" id="JACGWO010000010">
    <property type="protein sequence ID" value="KAK4416724.1"/>
    <property type="molecule type" value="Genomic_DNA"/>
</dbReference>
<evidence type="ECO:0000313" key="3">
    <source>
        <dbReference type="Proteomes" id="UP001293254"/>
    </source>
</evidence>
<feature type="region of interest" description="Disordered" evidence="1">
    <location>
        <begin position="38"/>
        <end position="65"/>
    </location>
</feature>
<organism evidence="2 3">
    <name type="scientific">Sesamum alatum</name>
    <dbReference type="NCBI Taxonomy" id="300844"/>
    <lineage>
        <taxon>Eukaryota</taxon>
        <taxon>Viridiplantae</taxon>
        <taxon>Streptophyta</taxon>
        <taxon>Embryophyta</taxon>
        <taxon>Tracheophyta</taxon>
        <taxon>Spermatophyta</taxon>
        <taxon>Magnoliopsida</taxon>
        <taxon>eudicotyledons</taxon>
        <taxon>Gunneridae</taxon>
        <taxon>Pentapetalae</taxon>
        <taxon>asterids</taxon>
        <taxon>lamiids</taxon>
        <taxon>Lamiales</taxon>
        <taxon>Pedaliaceae</taxon>
        <taxon>Sesamum</taxon>
    </lineage>
</organism>
<accession>A0AAE1XRJ6</accession>
<reference evidence="2" key="1">
    <citation type="submission" date="2020-06" db="EMBL/GenBank/DDBJ databases">
        <authorList>
            <person name="Li T."/>
            <person name="Hu X."/>
            <person name="Zhang T."/>
            <person name="Song X."/>
            <person name="Zhang H."/>
            <person name="Dai N."/>
            <person name="Sheng W."/>
            <person name="Hou X."/>
            <person name="Wei L."/>
        </authorList>
    </citation>
    <scope>NUCLEOTIDE SEQUENCE</scope>
    <source>
        <strain evidence="2">3651</strain>
        <tissue evidence="2">Leaf</tissue>
    </source>
</reference>
<sequence length="110" mass="12683">MVLCLLFKDAAICGRLWNARHDPRWLLSLIHQHHWALNPSTSSPPPLTPIQLDPPAPEEHMPKPPKLLLPSFDGSDALEWHFKLTSFLTFIRFRSNNVSSGFFVTLRKMR</sequence>
<evidence type="ECO:0000256" key="1">
    <source>
        <dbReference type="SAM" id="MobiDB-lite"/>
    </source>
</evidence>
<name>A0AAE1XRJ6_9LAMI</name>
<keyword evidence="3" id="KW-1185">Reference proteome</keyword>
<feature type="compositionally biased region" description="Pro residues" evidence="1">
    <location>
        <begin position="42"/>
        <end position="55"/>
    </location>
</feature>
<evidence type="ECO:0000313" key="2">
    <source>
        <dbReference type="EMBL" id="KAK4416724.1"/>
    </source>
</evidence>
<protein>
    <submittedName>
        <fullName evidence="2">Uncharacterized protein</fullName>
    </submittedName>
</protein>
<comment type="caution">
    <text evidence="2">The sequence shown here is derived from an EMBL/GenBank/DDBJ whole genome shotgun (WGS) entry which is preliminary data.</text>
</comment>